<dbReference type="Proteomes" id="UP000619788">
    <property type="component" value="Unassembled WGS sequence"/>
</dbReference>
<evidence type="ECO:0000313" key="3">
    <source>
        <dbReference type="EMBL" id="GIH89860.1"/>
    </source>
</evidence>
<dbReference type="Gene3D" id="2.60.40.420">
    <property type="entry name" value="Cupredoxins - blue copper proteins"/>
    <property type="match status" value="1"/>
</dbReference>
<comment type="caution">
    <text evidence="3">The sequence shown here is derived from an EMBL/GenBank/DDBJ whole genome shotgun (WGS) entry which is preliminary data.</text>
</comment>
<sequence>MEPVALFVGGLAAGMVAGTASCTAVQGGLLTGLTTGATTASGPKVVSLFLAGRLASHLVAGALLGLLGSAVRLTPGARAVLMVAAGVAVTGFGLRLLVARPRACPSRGGGRHAAPALGRAALLGASTVLLPCGVTLSAEAVAVSSGSALGGTAVMAGFVIGSAPAFALLGLVLRRISSTRLAALAGVLALAAGIWTATSGLRLGGWLSGPAAAQAVQQAQQAQQASEARPGQARPPGAGGVQRIEIWATDRGYRPGIVTARAGVPVEIDFRLAGSPGCARSLTIDGRDVALPAVVRLGPQRPGSLRYVCSMGMYAGFVTFV</sequence>
<keyword evidence="1" id="KW-0812">Transmembrane</keyword>
<feature type="domain" description="Urease accessory protein UreH-like transmembrane" evidence="2">
    <location>
        <begin position="11"/>
        <end position="195"/>
    </location>
</feature>
<dbReference type="RefSeq" id="WP_204062248.1">
    <property type="nucleotide sequence ID" value="NZ_BOOJ01000007.1"/>
</dbReference>
<keyword evidence="4" id="KW-1185">Reference proteome</keyword>
<evidence type="ECO:0000256" key="1">
    <source>
        <dbReference type="SAM" id="Phobius"/>
    </source>
</evidence>
<dbReference type="PANTHER" id="PTHR42208:SF1">
    <property type="entry name" value="HEAVY METAL TRANSPORTER"/>
    <property type="match status" value="1"/>
</dbReference>
<evidence type="ECO:0000259" key="2">
    <source>
        <dbReference type="Pfam" id="PF13386"/>
    </source>
</evidence>
<dbReference type="InterPro" id="IPR039447">
    <property type="entry name" value="UreH-like_TM_dom"/>
</dbReference>
<feature type="transmembrane region" description="Helical" evidence="1">
    <location>
        <begin position="46"/>
        <end position="67"/>
    </location>
</feature>
<keyword evidence="1" id="KW-0472">Membrane</keyword>
<feature type="transmembrane region" description="Helical" evidence="1">
    <location>
        <begin position="153"/>
        <end position="173"/>
    </location>
</feature>
<gene>
    <name evidence="3" type="ORF">Psi01_04900</name>
</gene>
<dbReference type="PANTHER" id="PTHR42208">
    <property type="entry name" value="HEAVY METAL TRANSPORTER-RELATED"/>
    <property type="match status" value="1"/>
</dbReference>
<reference evidence="3 4" key="1">
    <citation type="submission" date="2021-01" db="EMBL/GenBank/DDBJ databases">
        <title>Whole genome shotgun sequence of Planobispora siamensis NBRC 107568.</title>
        <authorList>
            <person name="Komaki H."/>
            <person name="Tamura T."/>
        </authorList>
    </citation>
    <scope>NUCLEOTIDE SEQUENCE [LARGE SCALE GENOMIC DNA]</scope>
    <source>
        <strain evidence="3 4">NBRC 107568</strain>
    </source>
</reference>
<name>A0A8J3SC57_9ACTN</name>
<dbReference type="Pfam" id="PF13386">
    <property type="entry name" value="DsbD_2"/>
    <property type="match status" value="1"/>
</dbReference>
<dbReference type="InterPro" id="IPR008972">
    <property type="entry name" value="Cupredoxin"/>
</dbReference>
<protein>
    <recommendedName>
        <fullName evidence="2">Urease accessory protein UreH-like transmembrane domain-containing protein</fullName>
    </recommendedName>
</protein>
<accession>A0A8J3SC57</accession>
<dbReference type="EMBL" id="BOOJ01000007">
    <property type="protein sequence ID" value="GIH89860.1"/>
    <property type="molecule type" value="Genomic_DNA"/>
</dbReference>
<keyword evidence="1" id="KW-1133">Transmembrane helix</keyword>
<feature type="transmembrane region" description="Helical" evidence="1">
    <location>
        <begin position="180"/>
        <end position="198"/>
    </location>
</feature>
<dbReference type="AlphaFoldDB" id="A0A8J3SC57"/>
<proteinExistence type="predicted"/>
<feature type="transmembrane region" description="Helical" evidence="1">
    <location>
        <begin position="79"/>
        <end position="98"/>
    </location>
</feature>
<evidence type="ECO:0000313" key="4">
    <source>
        <dbReference type="Proteomes" id="UP000619788"/>
    </source>
</evidence>
<organism evidence="3 4">
    <name type="scientific">Planobispora siamensis</name>
    <dbReference type="NCBI Taxonomy" id="936338"/>
    <lineage>
        <taxon>Bacteria</taxon>
        <taxon>Bacillati</taxon>
        <taxon>Actinomycetota</taxon>
        <taxon>Actinomycetes</taxon>
        <taxon>Streptosporangiales</taxon>
        <taxon>Streptosporangiaceae</taxon>
        <taxon>Planobispora</taxon>
    </lineage>
</organism>